<dbReference type="Proteomes" id="UP000438429">
    <property type="component" value="Unassembled WGS sequence"/>
</dbReference>
<evidence type="ECO:0000313" key="2">
    <source>
        <dbReference type="EMBL" id="KAF0045366.1"/>
    </source>
</evidence>
<accession>A0A6A4TCN4</accession>
<feature type="region of interest" description="Disordered" evidence="1">
    <location>
        <begin position="184"/>
        <end position="227"/>
    </location>
</feature>
<feature type="compositionally biased region" description="Polar residues" evidence="1">
    <location>
        <begin position="184"/>
        <end position="194"/>
    </location>
</feature>
<proteinExistence type="predicted"/>
<feature type="compositionally biased region" description="Basic and acidic residues" evidence="1">
    <location>
        <begin position="19"/>
        <end position="32"/>
    </location>
</feature>
<evidence type="ECO:0000313" key="3">
    <source>
        <dbReference type="Proteomes" id="UP000438429"/>
    </source>
</evidence>
<evidence type="ECO:0000256" key="1">
    <source>
        <dbReference type="SAM" id="MobiDB-lite"/>
    </source>
</evidence>
<gene>
    <name evidence="2" type="ORF">F2P81_001895</name>
</gene>
<name>A0A6A4TCN4_SCOMX</name>
<protein>
    <submittedName>
        <fullName evidence="2">Uncharacterized protein</fullName>
    </submittedName>
</protein>
<organism evidence="2 3">
    <name type="scientific">Scophthalmus maximus</name>
    <name type="common">Turbot</name>
    <name type="synonym">Psetta maxima</name>
    <dbReference type="NCBI Taxonomy" id="52904"/>
    <lineage>
        <taxon>Eukaryota</taxon>
        <taxon>Metazoa</taxon>
        <taxon>Chordata</taxon>
        <taxon>Craniata</taxon>
        <taxon>Vertebrata</taxon>
        <taxon>Euteleostomi</taxon>
        <taxon>Actinopterygii</taxon>
        <taxon>Neopterygii</taxon>
        <taxon>Teleostei</taxon>
        <taxon>Neoteleostei</taxon>
        <taxon>Acanthomorphata</taxon>
        <taxon>Carangaria</taxon>
        <taxon>Pleuronectiformes</taxon>
        <taxon>Pleuronectoidei</taxon>
        <taxon>Scophthalmidae</taxon>
        <taxon>Scophthalmus</taxon>
    </lineage>
</organism>
<comment type="caution">
    <text evidence="2">The sequence shown here is derived from an EMBL/GenBank/DDBJ whole genome shotgun (WGS) entry which is preliminary data.</text>
</comment>
<feature type="region of interest" description="Disordered" evidence="1">
    <location>
        <begin position="1"/>
        <end position="46"/>
    </location>
</feature>
<reference evidence="2 3" key="1">
    <citation type="submission" date="2019-06" db="EMBL/GenBank/DDBJ databases">
        <title>Draft genomes of female and male turbot (Scophthalmus maximus).</title>
        <authorList>
            <person name="Xu H."/>
            <person name="Xu X.-W."/>
            <person name="Shao C."/>
            <person name="Chen S."/>
        </authorList>
    </citation>
    <scope>NUCLEOTIDE SEQUENCE [LARGE SCALE GENOMIC DNA]</scope>
    <source>
        <strain evidence="2">Ysfricsl-2016a</strain>
        <tissue evidence="2">Blood</tissue>
    </source>
</reference>
<feature type="compositionally biased region" description="Acidic residues" evidence="1">
    <location>
        <begin position="33"/>
        <end position="46"/>
    </location>
</feature>
<dbReference type="EMBL" id="VEVO01000002">
    <property type="protein sequence ID" value="KAF0045366.1"/>
    <property type="molecule type" value="Genomic_DNA"/>
</dbReference>
<sequence length="262" mass="28777">MGSSHASVKQMEEDSGDVNLKRQHVDDLQRDEGDADRDDEKGDDDEDRTSCIYFCFLSTKTKTGDSESPFVLLADRGCESHFLGMEGTMFHRSTRLSCDVTCDKERHISENTERGKRCGGKNERKAERHGAMSQVKQNGAPSEAAQHSVAVFDSNTDSIHNTQKCTVISPTASATSGIVLAAKTSRSPVTPSSTDARKPAGINEVAQTPTRTDTHTPPSLKRRREHSREIGLDLDCSRCEELKRTRVINGFQCRMLSIAGSG</sequence>
<feature type="compositionally biased region" description="Polar residues" evidence="1">
    <location>
        <begin position="205"/>
        <end position="217"/>
    </location>
</feature>
<dbReference type="AlphaFoldDB" id="A0A6A4TCN4"/>